<accession>A0A512NTB7</accession>
<organism evidence="1 2">
    <name type="scientific">Reyranella soli</name>
    <dbReference type="NCBI Taxonomy" id="1230389"/>
    <lineage>
        <taxon>Bacteria</taxon>
        <taxon>Pseudomonadati</taxon>
        <taxon>Pseudomonadota</taxon>
        <taxon>Alphaproteobacteria</taxon>
        <taxon>Hyphomicrobiales</taxon>
        <taxon>Reyranellaceae</taxon>
        <taxon>Reyranella</taxon>
    </lineage>
</organism>
<comment type="caution">
    <text evidence="1">The sequence shown here is derived from an EMBL/GenBank/DDBJ whole genome shotgun (WGS) entry which is preliminary data.</text>
</comment>
<name>A0A512NTB7_9HYPH</name>
<dbReference type="Proteomes" id="UP000321058">
    <property type="component" value="Unassembled WGS sequence"/>
</dbReference>
<proteinExistence type="predicted"/>
<reference evidence="1 2" key="1">
    <citation type="submission" date="2019-07" db="EMBL/GenBank/DDBJ databases">
        <title>Whole genome shotgun sequence of Reyranella soli NBRC 108950.</title>
        <authorList>
            <person name="Hosoyama A."/>
            <person name="Uohara A."/>
            <person name="Ohji S."/>
            <person name="Ichikawa N."/>
        </authorList>
    </citation>
    <scope>NUCLEOTIDE SEQUENCE [LARGE SCALE GENOMIC DNA]</scope>
    <source>
        <strain evidence="1 2">NBRC 108950</strain>
    </source>
</reference>
<evidence type="ECO:0000313" key="2">
    <source>
        <dbReference type="Proteomes" id="UP000321058"/>
    </source>
</evidence>
<sequence>MRKIVDVFVTDRIVASYPVVAERLAGPTLNDEHYVELVKAQMQDSGCYSSDERAAAKFMVRRLQD</sequence>
<dbReference type="EMBL" id="BKAJ01000360">
    <property type="protein sequence ID" value="GEP62206.1"/>
    <property type="molecule type" value="Genomic_DNA"/>
</dbReference>
<evidence type="ECO:0000313" key="1">
    <source>
        <dbReference type="EMBL" id="GEP62206.1"/>
    </source>
</evidence>
<dbReference type="AlphaFoldDB" id="A0A512NTB7"/>
<gene>
    <name evidence="1" type="ORF">RSO01_93720</name>
</gene>
<protein>
    <submittedName>
        <fullName evidence="1">Uncharacterized protein</fullName>
    </submittedName>
</protein>
<keyword evidence="2" id="KW-1185">Reference proteome</keyword>
<dbReference type="RefSeq" id="WP_147157475.1">
    <property type="nucleotide sequence ID" value="NZ_BKAJ01000360.1"/>
</dbReference>